<evidence type="ECO:0000256" key="3">
    <source>
        <dbReference type="ARBA" id="ARBA00022452"/>
    </source>
</evidence>
<reference evidence="9" key="2">
    <citation type="submission" date="2020-09" db="EMBL/GenBank/DDBJ databases">
        <authorList>
            <person name="Sun Q."/>
            <person name="Zhou Y."/>
        </authorList>
    </citation>
    <scope>NUCLEOTIDE SEQUENCE</scope>
    <source>
        <strain evidence="9">CGMCC 1.12997</strain>
    </source>
</reference>
<dbReference type="RefSeq" id="WP_188552934.1">
    <property type="nucleotide sequence ID" value="NZ_BMGT01000001.1"/>
</dbReference>
<evidence type="ECO:0000256" key="7">
    <source>
        <dbReference type="SAM" id="MobiDB-lite"/>
    </source>
</evidence>
<evidence type="ECO:0000256" key="1">
    <source>
        <dbReference type="ARBA" id="ARBA00004571"/>
    </source>
</evidence>
<protein>
    <recommendedName>
        <fullName evidence="8">TonB-dependent transporter Oar-like beta-barrel domain-containing protein</fullName>
    </recommendedName>
</protein>
<name>A0A917H6I3_9BACT</name>
<evidence type="ECO:0000313" key="9">
    <source>
        <dbReference type="EMBL" id="GGG69367.1"/>
    </source>
</evidence>
<dbReference type="InterPro" id="IPR039426">
    <property type="entry name" value="TonB-dep_rcpt-like"/>
</dbReference>
<evidence type="ECO:0000259" key="8">
    <source>
        <dbReference type="Pfam" id="PF25183"/>
    </source>
</evidence>
<keyword evidence="5" id="KW-0472">Membrane</keyword>
<dbReference type="EMBL" id="BMGT01000001">
    <property type="protein sequence ID" value="GGG69367.1"/>
    <property type="molecule type" value="Genomic_DNA"/>
</dbReference>
<accession>A0A917H6I3</accession>
<dbReference type="Proteomes" id="UP000647241">
    <property type="component" value="Unassembled WGS sequence"/>
</dbReference>
<feature type="region of interest" description="Disordered" evidence="7">
    <location>
        <begin position="776"/>
        <end position="797"/>
    </location>
</feature>
<evidence type="ECO:0000256" key="4">
    <source>
        <dbReference type="ARBA" id="ARBA00022692"/>
    </source>
</evidence>
<evidence type="ECO:0000256" key="5">
    <source>
        <dbReference type="ARBA" id="ARBA00023136"/>
    </source>
</evidence>
<feature type="compositionally biased region" description="Polar residues" evidence="7">
    <location>
        <begin position="781"/>
        <end position="797"/>
    </location>
</feature>
<proteinExistence type="predicted"/>
<comment type="subcellular location">
    <subcellularLocation>
        <location evidence="1">Cell outer membrane</location>
        <topology evidence="1">Multi-pass membrane protein</topology>
    </subcellularLocation>
</comment>
<dbReference type="Gene3D" id="2.40.170.20">
    <property type="entry name" value="TonB-dependent receptor, beta-barrel domain"/>
    <property type="match status" value="1"/>
</dbReference>
<dbReference type="InterPro" id="IPR036942">
    <property type="entry name" value="Beta-barrel_TonB_sf"/>
</dbReference>
<evidence type="ECO:0000256" key="2">
    <source>
        <dbReference type="ARBA" id="ARBA00022448"/>
    </source>
</evidence>
<keyword evidence="2" id="KW-0813">Transport</keyword>
<dbReference type="GO" id="GO:0015344">
    <property type="term" value="F:siderophore uptake transmembrane transporter activity"/>
    <property type="evidence" value="ECO:0007669"/>
    <property type="project" value="TreeGrafter"/>
</dbReference>
<evidence type="ECO:0000256" key="6">
    <source>
        <dbReference type="ARBA" id="ARBA00023237"/>
    </source>
</evidence>
<dbReference type="SUPFAM" id="SSF56935">
    <property type="entry name" value="Porins"/>
    <property type="match status" value="1"/>
</dbReference>
<gene>
    <name evidence="9" type="ORF">GCM10011585_09270</name>
</gene>
<dbReference type="Pfam" id="PF13620">
    <property type="entry name" value="CarboxypepD_reg"/>
    <property type="match status" value="1"/>
</dbReference>
<organism evidence="9 10">
    <name type="scientific">Edaphobacter dinghuensis</name>
    <dbReference type="NCBI Taxonomy" id="1560005"/>
    <lineage>
        <taxon>Bacteria</taxon>
        <taxon>Pseudomonadati</taxon>
        <taxon>Acidobacteriota</taxon>
        <taxon>Terriglobia</taxon>
        <taxon>Terriglobales</taxon>
        <taxon>Acidobacteriaceae</taxon>
        <taxon>Edaphobacter</taxon>
    </lineage>
</organism>
<sequence>MIAYLVPASFSSSRALFRTSLLCLFVFLVSFVPKTEAQIGGQGAISGTVQDNTGAVIPNASVTAININTGVKTTRVSSASGYYLISPLIPGEYMVTATAQGFATLTQEHITVDALQTVGFSPKLSTGSVDQTVTITDAPPALETENGTLNMTMEQKEYTNLPLTMSNGPRNPTSFVQLMPGVQGGGRSGEFSGSGSAAYLDEVYIDGIPVTAPVQQGDNRAVAYTLAPEAIEQFQTQTSGSPVEFEGQGVQNYVVKSGTNQFHGGAFAFVRNTIFDTWGFGGKVSNINQLTGQPVKPVEHQLEWGFTVGGPVIKDKLFFFTSYDKYFYHSTPNPTQYTVPSALARTGDFTEYSYPIYDPSTTAACTAANHGVKCRYQFMGLKNGIPTPNVIPQGDLSPISQALAKTLPAPNLPGLANNLSTAIRQGTNYWKTASRVDYDINPTQRLSGIILLGNYGTIGPDYTTKLPIPYGTTEYVSQFSTTADIEHSWTLTPNLVNQVKYAFNRLSAPDVNATLNTPYTANAAGLTGLPAGEASDTFPAISFSGGQDSPQSWHAISGSVSNNEIVNTFVLLDNLQWVKGKHAFTFGGQIQWLQDNYKYPNNSSSFPMSYSFSNAEVAGYYPDSNTKQAGTIDTADTGLSYASFLVGGLSSGQLQTTSLPETGARYKTYAPYVQDDYKVTKNLTVNLGLRWELWTPFHEVHNRASFFDPTETNPITGNKGALRFYGHGTNSCNCSSPVPFWWKNFAPRVGFAFSANNKTVFRGAYGISYARQAAEGGHNSGARTGPSQQGFAGSTTLSDDSQGTAAFFWDQQPNLVADSVYGNGSFPGSVPVLPNTDPSQQTGYTSLINNGANGGSLGYGDPVLGQRVPYFQNFNFGIQRAVTNSTMIQANYVGSVGHFVPGQTRGYWSDKLDPRYLVLGSLLTQSATPANIAKANAIIPGVSLPYPTFAGKSATVAQALLPFPQYNGLSDVWGNIGNTSYNSLQITLAQRTWQGLTFNVNYTYSKALGDVDTTRGGYPLPAGVVVGSTRNYAQGEIDHSWQANAQKQRLVVYGVWELPIGKGKLFSGGPAFIRPLTTDWQFSSIFQYNSGAPLQVSASTCTVSLVTATCLPNLTPGYSGSVRQNGSLGNNYVAGGTSPVYLNSAAFQKMSNFPYQIGNAPDRAPYDLWSPGTHNFDMSVRKSFPIWEQVKFTFQADCFNVENKVTFGYASTNIDSTSFGQTNLGSGNRDWQFAGHIDF</sequence>
<keyword evidence="3" id="KW-1134">Transmembrane beta strand</keyword>
<reference evidence="9" key="1">
    <citation type="journal article" date="2014" name="Int. J. Syst. Evol. Microbiol.">
        <title>Complete genome sequence of Corynebacterium casei LMG S-19264T (=DSM 44701T), isolated from a smear-ripened cheese.</title>
        <authorList>
            <consortium name="US DOE Joint Genome Institute (JGI-PGF)"/>
            <person name="Walter F."/>
            <person name="Albersmeier A."/>
            <person name="Kalinowski J."/>
            <person name="Ruckert C."/>
        </authorList>
    </citation>
    <scope>NUCLEOTIDE SEQUENCE</scope>
    <source>
        <strain evidence="9">CGMCC 1.12997</strain>
    </source>
</reference>
<feature type="domain" description="TonB-dependent transporter Oar-like beta-barrel" evidence="8">
    <location>
        <begin position="254"/>
        <end position="1232"/>
    </location>
</feature>
<dbReference type="PANTHER" id="PTHR30069">
    <property type="entry name" value="TONB-DEPENDENT OUTER MEMBRANE RECEPTOR"/>
    <property type="match status" value="1"/>
</dbReference>
<evidence type="ECO:0000313" key="10">
    <source>
        <dbReference type="Proteomes" id="UP000647241"/>
    </source>
</evidence>
<keyword evidence="6" id="KW-0998">Cell outer membrane</keyword>
<dbReference type="GO" id="GO:0009279">
    <property type="term" value="C:cell outer membrane"/>
    <property type="evidence" value="ECO:0007669"/>
    <property type="project" value="UniProtKB-SubCell"/>
</dbReference>
<dbReference type="GO" id="GO:0044718">
    <property type="term" value="P:siderophore transmembrane transport"/>
    <property type="evidence" value="ECO:0007669"/>
    <property type="project" value="TreeGrafter"/>
</dbReference>
<dbReference type="Gene3D" id="2.60.40.1120">
    <property type="entry name" value="Carboxypeptidase-like, regulatory domain"/>
    <property type="match status" value="1"/>
</dbReference>
<keyword evidence="4" id="KW-0812">Transmembrane</keyword>
<comment type="caution">
    <text evidence="9">The sequence shown here is derived from an EMBL/GenBank/DDBJ whole genome shotgun (WGS) entry which is preliminary data.</text>
</comment>
<dbReference type="Pfam" id="PF25183">
    <property type="entry name" value="OMP_b-brl_4"/>
    <property type="match status" value="1"/>
</dbReference>
<dbReference type="InterPro" id="IPR008969">
    <property type="entry name" value="CarboxyPept-like_regulatory"/>
</dbReference>
<dbReference type="InterPro" id="IPR057601">
    <property type="entry name" value="Oar-like_b-barrel"/>
</dbReference>
<dbReference type="SUPFAM" id="SSF49464">
    <property type="entry name" value="Carboxypeptidase regulatory domain-like"/>
    <property type="match status" value="1"/>
</dbReference>
<dbReference type="AlphaFoldDB" id="A0A917H6I3"/>
<dbReference type="PANTHER" id="PTHR30069:SF46">
    <property type="entry name" value="OAR PROTEIN"/>
    <property type="match status" value="1"/>
</dbReference>
<keyword evidence="10" id="KW-1185">Reference proteome</keyword>